<reference evidence="2 3" key="1">
    <citation type="submission" date="2024-03" db="EMBL/GenBank/DDBJ databases">
        <title>Community enrichment and isolation of bacterial strains for fucoidan degradation.</title>
        <authorList>
            <person name="Sichert A."/>
        </authorList>
    </citation>
    <scope>NUCLEOTIDE SEQUENCE [LARGE SCALE GENOMIC DNA]</scope>
    <source>
        <strain evidence="2 3">AS76</strain>
    </source>
</reference>
<comment type="caution">
    <text evidence="2">The sequence shown here is derived from an EMBL/GenBank/DDBJ whole genome shotgun (WGS) entry which is preliminary data.</text>
</comment>
<dbReference type="Pfam" id="PF21948">
    <property type="entry name" value="LplA-B_cat"/>
    <property type="match status" value="1"/>
</dbReference>
<dbReference type="Proteomes" id="UP001449225">
    <property type="component" value="Unassembled WGS sequence"/>
</dbReference>
<accession>A0ABU9TR01</accession>
<keyword evidence="3" id="KW-1185">Reference proteome</keyword>
<dbReference type="PROSITE" id="PS51733">
    <property type="entry name" value="BPL_LPL_CATALYTIC"/>
    <property type="match status" value="1"/>
</dbReference>
<dbReference type="InterPro" id="IPR050664">
    <property type="entry name" value="Octanoyltrans_LipM/LipL"/>
</dbReference>
<proteinExistence type="predicted"/>
<dbReference type="InterPro" id="IPR004143">
    <property type="entry name" value="BPL_LPL_catalytic"/>
</dbReference>
<gene>
    <name evidence="2" type="ORF">WNY58_07020</name>
</gene>
<evidence type="ECO:0000313" key="2">
    <source>
        <dbReference type="EMBL" id="MEM5536141.1"/>
    </source>
</evidence>
<name>A0ABU9TR01_9GAMM</name>
<protein>
    <recommendedName>
        <fullName evidence="1">BPL/LPL catalytic domain-containing protein</fullName>
    </recommendedName>
</protein>
<dbReference type="Gene3D" id="3.30.930.10">
    <property type="entry name" value="Bira Bifunctional Protein, Domain 2"/>
    <property type="match status" value="1"/>
</dbReference>
<feature type="domain" description="BPL/LPL catalytic" evidence="1">
    <location>
        <begin position="45"/>
        <end position="253"/>
    </location>
</feature>
<dbReference type="PANTHER" id="PTHR43679">
    <property type="entry name" value="OCTANOYLTRANSFERASE LIPM-RELATED"/>
    <property type="match status" value="1"/>
</dbReference>
<dbReference type="PANTHER" id="PTHR43679:SF2">
    <property type="entry name" value="OCTANOYL-[GCVH]:PROTEIN N-OCTANOYLTRANSFERASE"/>
    <property type="match status" value="1"/>
</dbReference>
<organism evidence="2 3">
    <name type="scientific">Neptuniibacter pectenicola</name>
    <dbReference type="NCBI Taxonomy" id="1806669"/>
    <lineage>
        <taxon>Bacteria</taxon>
        <taxon>Pseudomonadati</taxon>
        <taxon>Pseudomonadota</taxon>
        <taxon>Gammaproteobacteria</taxon>
        <taxon>Oceanospirillales</taxon>
        <taxon>Oceanospirillaceae</taxon>
        <taxon>Neptuniibacter</taxon>
    </lineage>
</organism>
<dbReference type="EMBL" id="JBBMRA010000005">
    <property type="protein sequence ID" value="MEM5536141.1"/>
    <property type="molecule type" value="Genomic_DNA"/>
</dbReference>
<dbReference type="InterPro" id="IPR045864">
    <property type="entry name" value="aa-tRNA-synth_II/BPL/LPL"/>
</dbReference>
<dbReference type="RefSeq" id="WP_067986329.1">
    <property type="nucleotide sequence ID" value="NZ_JBBMRA010000005.1"/>
</dbReference>
<evidence type="ECO:0000313" key="3">
    <source>
        <dbReference type="Proteomes" id="UP001449225"/>
    </source>
</evidence>
<dbReference type="SUPFAM" id="SSF55681">
    <property type="entry name" value="Class II aaRS and biotin synthetases"/>
    <property type="match status" value="1"/>
</dbReference>
<sequence>MSADSDFLDIYRKQIRWRLIDEPIAEDPQQALVRDTQLLKEVACGKRGATARLWEVPQCLVVTRKETRFPLFEDACNTLAAQQWPVIVRDSGGTSVPLHPGILNFSIIFPKQDNDDFDLDDIYMALCEPIKRALTQLGLCAEYGETPGSYCDGRYNLNIDGLKITGTAQRIMVSPPNKKAVKQGILAQAMLMVEADAVAGTHWVNRFYSLAGNERQFDPLVATSLNNLLPNQQTSATKGLLTKQVRALIAEAFTQLICH</sequence>
<evidence type="ECO:0000259" key="1">
    <source>
        <dbReference type="PROSITE" id="PS51733"/>
    </source>
</evidence>